<evidence type="ECO:0000256" key="5">
    <source>
        <dbReference type="ARBA" id="ARBA00022737"/>
    </source>
</evidence>
<feature type="domain" description="TNFR-Cys" evidence="9">
    <location>
        <begin position="168"/>
        <end position="215"/>
    </location>
</feature>
<evidence type="ECO:0000256" key="7">
    <source>
        <dbReference type="ARBA" id="ARBA00023180"/>
    </source>
</evidence>
<keyword evidence="11" id="KW-1185">Reference proteome</keyword>
<evidence type="ECO:0000256" key="1">
    <source>
        <dbReference type="ARBA" id="ARBA00004613"/>
    </source>
</evidence>
<dbReference type="Gene3D" id="2.10.50.10">
    <property type="entry name" value="Tumor Necrosis Factor Receptor, subunit A, domain 2"/>
    <property type="match status" value="2"/>
</dbReference>
<dbReference type="GO" id="GO:0006915">
    <property type="term" value="P:apoptotic process"/>
    <property type="evidence" value="ECO:0007669"/>
    <property type="project" value="UniProtKB-KW"/>
</dbReference>
<feature type="repeat" description="TNFR-Cys" evidence="8">
    <location>
        <begin position="168"/>
        <end position="215"/>
    </location>
</feature>
<evidence type="ECO:0000256" key="8">
    <source>
        <dbReference type="PROSITE-ProRule" id="PRU00206"/>
    </source>
</evidence>
<dbReference type="AlphaFoldDB" id="A0A8J9YRQ0"/>
<dbReference type="SMART" id="SM00208">
    <property type="entry name" value="TNFR"/>
    <property type="match status" value="3"/>
</dbReference>
<dbReference type="PROSITE" id="PS50050">
    <property type="entry name" value="TNFR_NGFR_2"/>
    <property type="match status" value="2"/>
</dbReference>
<accession>A0A8J9YRQ0</accession>
<dbReference type="PANTHER" id="PTHR23097">
    <property type="entry name" value="TUMOR NECROSIS FACTOR RECEPTOR SUPERFAMILY MEMBER"/>
    <property type="match status" value="1"/>
</dbReference>
<feature type="repeat" description="TNFR-Cys" evidence="8">
    <location>
        <begin position="256"/>
        <end position="293"/>
    </location>
</feature>
<protein>
    <submittedName>
        <fullName evidence="10">TNFRSF11B protein</fullName>
    </submittedName>
</protein>
<evidence type="ECO:0000256" key="4">
    <source>
        <dbReference type="ARBA" id="ARBA00022729"/>
    </source>
</evidence>
<reference evidence="10" key="1">
    <citation type="submission" date="2022-01" db="EMBL/GenBank/DDBJ databases">
        <authorList>
            <person name="Braso-Vives M."/>
        </authorList>
    </citation>
    <scope>NUCLEOTIDE SEQUENCE</scope>
</reference>
<evidence type="ECO:0000313" key="10">
    <source>
        <dbReference type="EMBL" id="CAH1239286.1"/>
    </source>
</evidence>
<dbReference type="SUPFAM" id="SSF57586">
    <property type="entry name" value="TNF receptor-like"/>
    <property type="match status" value="2"/>
</dbReference>
<dbReference type="InterPro" id="IPR001368">
    <property type="entry name" value="TNFR/NGFR_Cys_rich_reg"/>
</dbReference>
<gene>
    <name evidence="10" type="primary">TNFRSF11B</name>
    <name evidence="10" type="ORF">BLAG_LOCUS3634</name>
</gene>
<evidence type="ECO:0000256" key="3">
    <source>
        <dbReference type="ARBA" id="ARBA00022703"/>
    </source>
</evidence>
<organism evidence="10 11">
    <name type="scientific">Branchiostoma lanceolatum</name>
    <name type="common">Common lancelet</name>
    <name type="synonym">Amphioxus lanceolatum</name>
    <dbReference type="NCBI Taxonomy" id="7740"/>
    <lineage>
        <taxon>Eukaryota</taxon>
        <taxon>Metazoa</taxon>
        <taxon>Chordata</taxon>
        <taxon>Cephalochordata</taxon>
        <taxon>Leptocardii</taxon>
        <taxon>Amphioxiformes</taxon>
        <taxon>Branchiostomatidae</taxon>
        <taxon>Branchiostoma</taxon>
    </lineage>
</organism>
<evidence type="ECO:0000313" key="11">
    <source>
        <dbReference type="Proteomes" id="UP000838412"/>
    </source>
</evidence>
<keyword evidence="4" id="KW-0732">Signal</keyword>
<dbReference type="PANTHER" id="PTHR23097:SF181">
    <property type="entry name" value="CASPASE-8-LIKE"/>
    <property type="match status" value="1"/>
</dbReference>
<name>A0A8J9YRQ0_BRALA</name>
<proteinExistence type="predicted"/>
<evidence type="ECO:0000256" key="2">
    <source>
        <dbReference type="ARBA" id="ARBA00022525"/>
    </source>
</evidence>
<dbReference type="InterPro" id="IPR052459">
    <property type="entry name" value="TNFRSF_decoy_receptor"/>
</dbReference>
<comment type="caution">
    <text evidence="8">Lacks conserved residue(s) required for the propagation of feature annotation.</text>
</comment>
<dbReference type="Pfam" id="PF00020">
    <property type="entry name" value="TNFR_c6"/>
    <property type="match status" value="1"/>
</dbReference>
<feature type="domain" description="TNFR-Cys" evidence="9">
    <location>
        <begin position="256"/>
        <end position="293"/>
    </location>
</feature>
<dbReference type="OrthoDB" id="10048028at2759"/>
<sequence length="327" mass="35633">MCRVMRLFNVFEAPPRARDPRFTSLPEDDFVESFANPACAIMASCRVHRPSVYTCNLCYNFTLLHSMSGKGLKCRVVACQRRKSPRSHRARRPTWARAEAAMFVLSLGSCASHVQPGGAADLPAFCPPEQTYPHPSLPGLNCDFCPPGHYVDPGHHCTRGTTQSVCAPCPQGKYQPCPTSNTRCHPCSDCGEFLLGDGRFGPPLEPCSPSQDNVCGCPQDGYWSLEEPGCKARTPCGPGEGVAHQATYKSDAVCIACQDGFYSSEASRLQVCQECSRCEETLQPCTRTNNTVCIQVVVKNVTSGTAWRLVLCPLPPYSSQAGWKAGR</sequence>
<dbReference type="Proteomes" id="UP000838412">
    <property type="component" value="Chromosome 11"/>
</dbReference>
<evidence type="ECO:0000259" key="9">
    <source>
        <dbReference type="PROSITE" id="PS50050"/>
    </source>
</evidence>
<dbReference type="GO" id="GO:0005576">
    <property type="term" value="C:extracellular region"/>
    <property type="evidence" value="ECO:0007669"/>
    <property type="project" value="UniProtKB-SubCell"/>
</dbReference>
<keyword evidence="7" id="KW-0325">Glycoprotein</keyword>
<feature type="disulfide bond" evidence="8">
    <location>
        <begin position="169"/>
        <end position="184"/>
    </location>
</feature>
<dbReference type="EMBL" id="OV696696">
    <property type="protein sequence ID" value="CAH1239286.1"/>
    <property type="molecule type" value="Genomic_DNA"/>
</dbReference>
<keyword evidence="5" id="KW-0677">Repeat</keyword>
<keyword evidence="6 8" id="KW-1015">Disulfide bond</keyword>
<evidence type="ECO:0000256" key="6">
    <source>
        <dbReference type="ARBA" id="ARBA00023157"/>
    </source>
</evidence>
<feature type="disulfide bond" evidence="8">
    <location>
        <begin position="257"/>
        <end position="272"/>
    </location>
</feature>
<comment type="subcellular location">
    <subcellularLocation>
        <location evidence="1">Secreted</location>
    </subcellularLocation>
</comment>
<keyword evidence="2" id="KW-0964">Secreted</keyword>
<keyword evidence="3" id="KW-0053">Apoptosis</keyword>